<accession>A0ABR9N036</accession>
<evidence type="ECO:0000313" key="4">
    <source>
        <dbReference type="Proteomes" id="UP000625527"/>
    </source>
</evidence>
<comment type="caution">
    <text evidence="3">The sequence shown here is derived from an EMBL/GenBank/DDBJ whole genome shotgun (WGS) entry which is preliminary data.</text>
</comment>
<dbReference type="EMBL" id="JADAQT010000088">
    <property type="protein sequence ID" value="MBE1876606.1"/>
    <property type="molecule type" value="Genomic_DNA"/>
</dbReference>
<evidence type="ECO:0000313" key="3">
    <source>
        <dbReference type="EMBL" id="MBE1876606.1"/>
    </source>
</evidence>
<evidence type="ECO:0000259" key="2">
    <source>
        <dbReference type="Pfam" id="PF18299"/>
    </source>
</evidence>
<organism evidence="3 4">
    <name type="scientific">Myceligenerans pegani</name>
    <dbReference type="NCBI Taxonomy" id="2776917"/>
    <lineage>
        <taxon>Bacteria</taxon>
        <taxon>Bacillati</taxon>
        <taxon>Actinomycetota</taxon>
        <taxon>Actinomycetes</taxon>
        <taxon>Micrococcales</taxon>
        <taxon>Promicromonosporaceae</taxon>
        <taxon>Myceligenerans</taxon>
    </lineage>
</organism>
<feature type="domain" description="ATP-grasp" evidence="2">
    <location>
        <begin position="83"/>
        <end position="230"/>
    </location>
</feature>
<keyword evidence="4" id="KW-1185">Reference proteome</keyword>
<proteinExistence type="predicted"/>
<reference evidence="3 4" key="1">
    <citation type="submission" date="2020-10" db="EMBL/GenBank/DDBJ databases">
        <title>Myceligenerans pegani sp. nov., an endophytic actinomycete isolated from Peganum harmala L. in Xinjiang, China.</title>
        <authorList>
            <person name="Xin L."/>
        </authorList>
    </citation>
    <scope>NUCLEOTIDE SEQUENCE [LARGE SCALE GENOMIC DNA]</scope>
    <source>
        <strain evidence="3 4">TRM65318</strain>
    </source>
</reference>
<dbReference type="InterPro" id="IPR041261">
    <property type="entry name" value="R2K_2"/>
</dbReference>
<dbReference type="Pfam" id="PF18299">
    <property type="entry name" value="R2K_2"/>
    <property type="match status" value="1"/>
</dbReference>
<sequence>MARPRTLLLPPRLTGSVEAVRAATEARGLTTVQLPAFDLPEGIAAEHLHAGPTFADAVAPSLGIACLEAPPTWLADLPREVVGRTITAMPIRDAWTLRYPAFIKAPNDKSLRAMVYTDGTRLPGADAVDLDTLVLVAEIVSFTAEFRLYALDGTIHTSSQYSAHGGRCLAPLPDDVASAAAALIRDLAETLPSAIVVDVGLLDDRLVVIEANAAWASGTYACDVDRALDVILRAAGPVAGLLRRDEAFTRPVPGQPSSQGTRRTISEPARAATVAHREPPPSEARPARR</sequence>
<feature type="region of interest" description="Disordered" evidence="1">
    <location>
        <begin position="247"/>
        <end position="289"/>
    </location>
</feature>
<dbReference type="Proteomes" id="UP000625527">
    <property type="component" value="Unassembled WGS sequence"/>
</dbReference>
<protein>
    <submittedName>
        <fullName evidence="3">ATP-grasp domain-containing protein</fullName>
    </submittedName>
</protein>
<name>A0ABR9N036_9MICO</name>
<evidence type="ECO:0000256" key="1">
    <source>
        <dbReference type="SAM" id="MobiDB-lite"/>
    </source>
</evidence>
<gene>
    <name evidence="3" type="ORF">IHE71_12900</name>
</gene>